<evidence type="ECO:0000313" key="10">
    <source>
        <dbReference type="Proteomes" id="UP001151760"/>
    </source>
</evidence>
<dbReference type="EMBL" id="BQNB010011018">
    <property type="protein sequence ID" value="GJS85004.1"/>
    <property type="molecule type" value="Genomic_DNA"/>
</dbReference>
<keyword evidence="5 7" id="KW-0472">Membrane</keyword>
<protein>
    <submittedName>
        <fullName evidence="9">RNA-directed DNA polymerase, eukaryota</fullName>
    </submittedName>
</protein>
<dbReference type="Proteomes" id="UP001151760">
    <property type="component" value="Unassembled WGS sequence"/>
</dbReference>
<evidence type="ECO:0000256" key="5">
    <source>
        <dbReference type="ARBA" id="ARBA00023136"/>
    </source>
</evidence>
<dbReference type="PANTHER" id="PTHR31635:SF196">
    <property type="entry name" value="REVERSE TRANSCRIPTASE DOMAIN-CONTAINING PROTEIN-RELATED"/>
    <property type="match status" value="1"/>
</dbReference>
<evidence type="ECO:0000256" key="7">
    <source>
        <dbReference type="SAM" id="Phobius"/>
    </source>
</evidence>
<feature type="transmembrane region" description="Helical" evidence="7">
    <location>
        <begin position="89"/>
        <end position="112"/>
    </location>
</feature>
<keyword evidence="9" id="KW-0695">RNA-directed DNA polymerase</keyword>
<accession>A0ABQ4Z4B7</accession>
<feature type="compositionally biased region" description="Polar residues" evidence="6">
    <location>
        <begin position="419"/>
        <end position="431"/>
    </location>
</feature>
<dbReference type="InterPro" id="IPR005135">
    <property type="entry name" value="Endo/exonuclease/phosphatase"/>
</dbReference>
<reference evidence="9" key="2">
    <citation type="submission" date="2022-01" db="EMBL/GenBank/DDBJ databases">
        <authorList>
            <person name="Yamashiro T."/>
            <person name="Shiraishi A."/>
            <person name="Satake H."/>
            <person name="Nakayama K."/>
        </authorList>
    </citation>
    <scope>NUCLEOTIDE SEQUENCE</scope>
</reference>
<feature type="transmembrane region" description="Helical" evidence="7">
    <location>
        <begin position="20"/>
        <end position="45"/>
    </location>
</feature>
<feature type="region of interest" description="Disordered" evidence="6">
    <location>
        <begin position="402"/>
        <end position="435"/>
    </location>
</feature>
<dbReference type="GO" id="GO:0003964">
    <property type="term" value="F:RNA-directed DNA polymerase activity"/>
    <property type="evidence" value="ECO:0007669"/>
    <property type="project" value="UniProtKB-KW"/>
</dbReference>
<keyword evidence="4 7" id="KW-1133">Transmembrane helix</keyword>
<evidence type="ECO:0000256" key="2">
    <source>
        <dbReference type="ARBA" id="ARBA00022448"/>
    </source>
</evidence>
<feature type="compositionally biased region" description="Basic and acidic residues" evidence="6">
    <location>
        <begin position="354"/>
        <end position="373"/>
    </location>
</feature>
<evidence type="ECO:0000256" key="1">
    <source>
        <dbReference type="ARBA" id="ARBA00004141"/>
    </source>
</evidence>
<evidence type="ECO:0000256" key="3">
    <source>
        <dbReference type="ARBA" id="ARBA00022692"/>
    </source>
</evidence>
<feature type="region of interest" description="Disordered" evidence="6">
    <location>
        <begin position="337"/>
        <end position="373"/>
    </location>
</feature>
<keyword evidence="10" id="KW-1185">Reference proteome</keyword>
<dbReference type="Pfam" id="PF00078">
    <property type="entry name" value="RVT_1"/>
    <property type="match status" value="1"/>
</dbReference>
<dbReference type="SUPFAM" id="SSF56219">
    <property type="entry name" value="DNase I-like"/>
    <property type="match status" value="1"/>
</dbReference>
<sequence>GDWYPADLKPSSLHGLQGYRVFIGISMILGDGLYNFIKVLGYTLFGLYRQFNESKINGDVSITGNSPPDLPSLSYDDEKRARLFLKDQIPVWIAIVGYLTIAVVSAATLPQIFHQLEWYYIAAIYIFAPALAFCNAYGCGLTDWSLASTYGKLAIFIIGAWAGGSWLVAQMGGFDFGMSLMGRAKDVSAIPNLPCIISKEGFQNVKLSYLGGMWVLFEFDSLTTKEKFLNHSGIGSWFTELIQATSSFENDERIVWISIEGLPIKAWTPNTFRKIASLWGEYVEWEDDDLKSLSCKHLCLKTNMKVIINERQKVIIQGKVYWIRVKELDAWFPNFQEDDQDDLSSDGESQEGDVANKTDNNESDVDRVSESSFMHENDTAHKDANNNNDHENNVVENIKDTTERVQSLSNKLNDRCSNRGFSSQRSMNSHSQKSKVGGSILNLMDELVTVGQTMGYNMAGLGNKAKRRWIKELCQKHRINFASIQETKAESISLLTIKDLWGNQMFDHVVGSSVGCSGGILCMWNPNMFVKEQVSTCDYFVALMGTWAPTSSKLLIISVYAPQELNERRDLWDYLRTIIDRWEGDTVIMGDFNEVRSEHERFGSTFNRQGAIAFNNFISSACLIDLPLEGYAFTWAHKSASKMSKLDRYLISEGVLDLFPHLSALCLDRHLSDHRPILMRETNYDYGPSPFRFFHSWFAMEGFNSFVETTWKSLNIVEPNGLIRLKKKLQALKIAIKAWSKEANKRSNDRKINIQQNLSEVDKLIDQGKSNDEILIKRITLLNDLQELNNRNAMEISQKAKIRWSIEGDENSKYFHGIMNKKRSQLAIRGTLANGEWISEPHRVKNEFFTHFKKQFSPIQAPSICFDFTFPTRLSSDQVQDLERPVTYEEVKRAVWDCGTNKSPGPDGFSFEFYRKYWTTIDDDVFQAVRDFFVNGHFPRGCNSSFIALIPKIQDAKFVKDFRPISLIGSVYKIIAKILANRLCLVLPYLISDVQSAFVANRQILDGPFILNELLSWCKFKKLNGMIFKVDFEKAFDSVKWDYLDETLKAFGFGLKWRNWISSCLNNAMGSVLVNGSPTLEFQFHKGLKQGDPISPFLFILIMETLHLTFKRVLNAGLYKGISLNDSFTISHLFYADDVVFIGEWNNNNIQTLLSVLRCFYLASGLKINLHKSKLMGIGVSSNVVAAAASLIGCSILTAPFNYLGVKVGSNMSRINSWDDVISKVSSRLSKWKLKLLSIGGRLTLLKSVLTSIPLYHMSIFKVPIGVLNHLESIRQNFFYGVDG</sequence>
<name>A0ABQ4Z4B7_9ASTR</name>
<dbReference type="Pfam" id="PF14529">
    <property type="entry name" value="Exo_endo_phos_2"/>
    <property type="match status" value="1"/>
</dbReference>
<dbReference type="Gene3D" id="3.60.10.10">
    <property type="entry name" value="Endonuclease/exonuclease/phosphatase"/>
    <property type="match status" value="1"/>
</dbReference>
<comment type="caution">
    <text evidence="9">The sequence shown here is derived from an EMBL/GenBank/DDBJ whole genome shotgun (WGS) entry which is preliminary data.</text>
</comment>
<feature type="non-terminal residue" evidence="9">
    <location>
        <position position="1"/>
    </location>
</feature>
<gene>
    <name evidence="9" type="ORF">Tco_0751545</name>
</gene>
<dbReference type="PROSITE" id="PS50878">
    <property type="entry name" value="RT_POL"/>
    <property type="match status" value="1"/>
</dbReference>
<dbReference type="InterPro" id="IPR000477">
    <property type="entry name" value="RT_dom"/>
</dbReference>
<keyword evidence="9" id="KW-0808">Transferase</keyword>
<proteinExistence type="predicted"/>
<feature type="transmembrane region" description="Helical" evidence="7">
    <location>
        <begin position="150"/>
        <end position="169"/>
    </location>
</feature>
<dbReference type="Pfam" id="PF03169">
    <property type="entry name" value="OPT"/>
    <property type="match status" value="1"/>
</dbReference>
<feature type="compositionally biased region" description="Acidic residues" evidence="6">
    <location>
        <begin position="337"/>
        <end position="351"/>
    </location>
</feature>
<feature type="transmembrane region" description="Helical" evidence="7">
    <location>
        <begin position="118"/>
        <end position="138"/>
    </location>
</feature>
<evidence type="ECO:0000256" key="4">
    <source>
        <dbReference type="ARBA" id="ARBA00022989"/>
    </source>
</evidence>
<evidence type="ECO:0000259" key="8">
    <source>
        <dbReference type="PROSITE" id="PS50878"/>
    </source>
</evidence>
<organism evidence="9 10">
    <name type="scientific">Tanacetum coccineum</name>
    <dbReference type="NCBI Taxonomy" id="301880"/>
    <lineage>
        <taxon>Eukaryota</taxon>
        <taxon>Viridiplantae</taxon>
        <taxon>Streptophyta</taxon>
        <taxon>Embryophyta</taxon>
        <taxon>Tracheophyta</taxon>
        <taxon>Spermatophyta</taxon>
        <taxon>Magnoliopsida</taxon>
        <taxon>eudicotyledons</taxon>
        <taxon>Gunneridae</taxon>
        <taxon>Pentapetalae</taxon>
        <taxon>asterids</taxon>
        <taxon>campanulids</taxon>
        <taxon>Asterales</taxon>
        <taxon>Asteraceae</taxon>
        <taxon>Asteroideae</taxon>
        <taxon>Anthemideae</taxon>
        <taxon>Anthemidinae</taxon>
        <taxon>Tanacetum</taxon>
    </lineage>
</organism>
<evidence type="ECO:0000313" key="9">
    <source>
        <dbReference type="EMBL" id="GJS85004.1"/>
    </source>
</evidence>
<evidence type="ECO:0000256" key="6">
    <source>
        <dbReference type="SAM" id="MobiDB-lite"/>
    </source>
</evidence>
<dbReference type="CDD" id="cd01650">
    <property type="entry name" value="RT_nLTR_like"/>
    <property type="match status" value="1"/>
</dbReference>
<feature type="domain" description="Reverse transcriptase" evidence="8">
    <location>
        <begin position="931"/>
        <end position="1208"/>
    </location>
</feature>
<dbReference type="InterPro" id="IPR036691">
    <property type="entry name" value="Endo/exonu/phosph_ase_sf"/>
</dbReference>
<dbReference type="SUPFAM" id="SSF56672">
    <property type="entry name" value="DNA/RNA polymerases"/>
    <property type="match status" value="1"/>
</dbReference>
<dbReference type="InterPro" id="IPR004813">
    <property type="entry name" value="OPT"/>
</dbReference>
<feature type="transmembrane region" description="Helical" evidence="7">
    <location>
        <begin position="1184"/>
        <end position="1204"/>
    </location>
</feature>
<keyword evidence="9" id="KW-0548">Nucleotidyltransferase</keyword>
<dbReference type="InterPro" id="IPR043502">
    <property type="entry name" value="DNA/RNA_pol_sf"/>
</dbReference>
<keyword evidence="2" id="KW-0813">Transport</keyword>
<keyword evidence="3 7" id="KW-0812">Transmembrane</keyword>
<comment type="subcellular location">
    <subcellularLocation>
        <location evidence="1">Membrane</location>
        <topology evidence="1">Multi-pass membrane protein</topology>
    </subcellularLocation>
</comment>
<reference evidence="9" key="1">
    <citation type="journal article" date="2022" name="Int. J. Mol. Sci.">
        <title>Draft Genome of Tanacetum Coccineum: Genomic Comparison of Closely Related Tanacetum-Family Plants.</title>
        <authorList>
            <person name="Yamashiro T."/>
            <person name="Shiraishi A."/>
            <person name="Nakayama K."/>
            <person name="Satake H."/>
        </authorList>
    </citation>
    <scope>NUCLEOTIDE SEQUENCE</scope>
</reference>
<dbReference type="PANTHER" id="PTHR31635">
    <property type="entry name" value="REVERSE TRANSCRIPTASE DOMAIN-CONTAINING PROTEIN-RELATED"/>
    <property type="match status" value="1"/>
</dbReference>